<sequence length="63" mass="7336">MSAFSKIRRDIQLFRTQNQDLLSKHVDLKMVFCESKIRAEMYCESAGETQDLHLPALSDQHQP</sequence>
<dbReference type="Proteomes" id="UP000268093">
    <property type="component" value="Unassembled WGS sequence"/>
</dbReference>
<proteinExistence type="predicted"/>
<dbReference type="EMBL" id="RBNI01011028">
    <property type="protein sequence ID" value="RUP43430.1"/>
    <property type="molecule type" value="Genomic_DNA"/>
</dbReference>
<comment type="caution">
    <text evidence="1">The sequence shown here is derived from an EMBL/GenBank/DDBJ whole genome shotgun (WGS) entry which is preliminary data.</text>
</comment>
<reference evidence="1 2" key="1">
    <citation type="journal article" date="2018" name="New Phytol.">
        <title>Phylogenomics of Endogonaceae and evolution of mycorrhizas within Mucoromycota.</title>
        <authorList>
            <person name="Chang Y."/>
            <person name="Desiro A."/>
            <person name="Na H."/>
            <person name="Sandor L."/>
            <person name="Lipzen A."/>
            <person name="Clum A."/>
            <person name="Barry K."/>
            <person name="Grigoriev I.V."/>
            <person name="Martin F.M."/>
            <person name="Stajich J.E."/>
            <person name="Smith M.E."/>
            <person name="Bonito G."/>
            <person name="Spatafora J.W."/>
        </authorList>
    </citation>
    <scope>NUCLEOTIDE SEQUENCE [LARGE SCALE GENOMIC DNA]</scope>
    <source>
        <strain evidence="1 2">GMNB39</strain>
    </source>
</reference>
<protein>
    <submittedName>
        <fullName evidence="1">Uncharacterized protein</fullName>
    </submittedName>
</protein>
<evidence type="ECO:0000313" key="1">
    <source>
        <dbReference type="EMBL" id="RUP43430.1"/>
    </source>
</evidence>
<name>A0A433CXW6_9FUNG</name>
<evidence type="ECO:0000313" key="2">
    <source>
        <dbReference type="Proteomes" id="UP000268093"/>
    </source>
</evidence>
<dbReference type="AlphaFoldDB" id="A0A433CXW6"/>
<accession>A0A433CXW6</accession>
<gene>
    <name evidence="1" type="ORF">BC936DRAFT_137195</name>
</gene>
<keyword evidence="2" id="KW-1185">Reference proteome</keyword>
<organism evidence="1 2">
    <name type="scientific">Jimgerdemannia flammicorona</name>
    <dbReference type="NCBI Taxonomy" id="994334"/>
    <lineage>
        <taxon>Eukaryota</taxon>
        <taxon>Fungi</taxon>
        <taxon>Fungi incertae sedis</taxon>
        <taxon>Mucoromycota</taxon>
        <taxon>Mucoromycotina</taxon>
        <taxon>Endogonomycetes</taxon>
        <taxon>Endogonales</taxon>
        <taxon>Endogonaceae</taxon>
        <taxon>Jimgerdemannia</taxon>
    </lineage>
</organism>